<organism evidence="1 2">
    <name type="scientific">Cruoricaptor ignavus</name>
    <dbReference type="NCBI Taxonomy" id="1118202"/>
    <lineage>
        <taxon>Bacteria</taxon>
        <taxon>Pseudomonadati</taxon>
        <taxon>Bacteroidota</taxon>
        <taxon>Flavobacteriia</taxon>
        <taxon>Flavobacteriales</taxon>
        <taxon>Weeksellaceae</taxon>
        <taxon>Cruoricaptor</taxon>
    </lineage>
</organism>
<name>A0A1M6CD57_9FLAO</name>
<protein>
    <recommendedName>
        <fullName evidence="3">Circularly permuted ATP-grasp type 2</fullName>
    </recommendedName>
</protein>
<reference evidence="1 2" key="1">
    <citation type="submission" date="2016-11" db="EMBL/GenBank/DDBJ databases">
        <authorList>
            <person name="Jaros S."/>
            <person name="Januszkiewicz K."/>
            <person name="Wedrychowicz H."/>
        </authorList>
    </citation>
    <scope>NUCLEOTIDE SEQUENCE [LARGE SCALE GENOMIC DNA]</scope>
    <source>
        <strain evidence="1 2">DSM 25479</strain>
    </source>
</reference>
<dbReference type="SUPFAM" id="SSF56059">
    <property type="entry name" value="Glutathione synthetase ATP-binding domain-like"/>
    <property type="match status" value="1"/>
</dbReference>
<keyword evidence="2" id="KW-1185">Reference proteome</keyword>
<dbReference type="RefSeq" id="WP_073178523.1">
    <property type="nucleotide sequence ID" value="NZ_FQYI01000002.1"/>
</dbReference>
<evidence type="ECO:0008006" key="3">
    <source>
        <dbReference type="Google" id="ProtNLM"/>
    </source>
</evidence>
<evidence type="ECO:0000313" key="1">
    <source>
        <dbReference type="EMBL" id="SHI58990.1"/>
    </source>
</evidence>
<dbReference type="OrthoDB" id="108192at2"/>
<dbReference type="STRING" id="1118202.SAMN05443429_102309"/>
<accession>A0A1M6CD57</accession>
<dbReference type="Proteomes" id="UP000184335">
    <property type="component" value="Unassembled WGS sequence"/>
</dbReference>
<dbReference type="AlphaFoldDB" id="A0A1M6CD57"/>
<dbReference type="EMBL" id="FQYI01000002">
    <property type="protein sequence ID" value="SHI58990.1"/>
    <property type="molecule type" value="Genomic_DNA"/>
</dbReference>
<proteinExistence type="predicted"/>
<gene>
    <name evidence="1" type="ORF">SAMN05443429_102309</name>
</gene>
<evidence type="ECO:0000313" key="2">
    <source>
        <dbReference type="Proteomes" id="UP000184335"/>
    </source>
</evidence>
<sequence>MIKEYRARFNSEYSPQKFQEMMGIIQENAGFSPEFKISETPVFLPKEFFGKITEACESIIAQIREIPESELQKAIPENCRVPNDGTQPHFIAIDFGICKNEGGELVPQLIELQAFPSLFGYQYFYRLAMNEVYPFTNDFHKFWTPEEYREVLRELIIGDENPENVVLLEIFPEKQKTRIDFVFTEKILGIKTVCLTRVKKRGKEIFYENERGELVKIKRIYNRIIFDELLKINDLETEFNFCDDVDAEWITHPNWFFKISKFILPKLRHQYIPQSFYLSDFPENEELSHFVLKPLFSFAGQGVNLHPTKNDLEKISDRASWIMQRKVQFEPVFEDVNGEFSKAEIRMLYIWKDGEEPTFMTNLVRMTKSEFANVDFNRKPEIWTGSSIAFFPKD</sequence>